<dbReference type="EMBL" id="CP024996">
    <property type="protein sequence ID" value="AYR25748.1"/>
    <property type="molecule type" value="Genomic_DNA"/>
</dbReference>
<dbReference type="RefSeq" id="WP_061790698.1">
    <property type="nucleotide sequence ID" value="NZ_CP024996.1"/>
</dbReference>
<dbReference type="Proteomes" id="UP000269199">
    <property type="component" value="Chromosome"/>
</dbReference>
<name>A0AAD0XIP8_9BURK</name>
<proteinExistence type="predicted"/>
<gene>
    <name evidence="2" type="ORF">RC54_18885</name>
</gene>
<dbReference type="InterPro" id="IPR041578">
    <property type="entry name" value="PIN_8"/>
</dbReference>
<evidence type="ECO:0000313" key="3">
    <source>
        <dbReference type="Proteomes" id="UP000269199"/>
    </source>
</evidence>
<organism evidence="2 3">
    <name type="scientific">Herbaspirillum rubrisubalbicans</name>
    <dbReference type="NCBI Taxonomy" id="80842"/>
    <lineage>
        <taxon>Bacteria</taxon>
        <taxon>Pseudomonadati</taxon>
        <taxon>Pseudomonadota</taxon>
        <taxon>Betaproteobacteria</taxon>
        <taxon>Burkholderiales</taxon>
        <taxon>Oxalobacteraceae</taxon>
        <taxon>Herbaspirillum</taxon>
    </lineage>
</organism>
<accession>A0AAD0XIP8</accession>
<sequence>MRDIFAAFYRPSDAELKDAWASALFVLDTNILLNLYRFPLSARNELLELFEKLQSQLWIPFHVGMEFQRGRLGVIAEQQRRFSEVQSALENGLQTMTKKLAELQLANRHSTINVDPILKEIAESIRGFGEKLQQLKESDDVSLDRDSIRDRLDMVFAGRVGNAPTKDSLAKIQRDGDVRFKCEMPPGFKDAQKDKGGSAQFMFQGLLYEAKYGDLILWKQLIEYAKEKAIKKIIFLTDDDKEDWWQSVRESGPKKIGPRPELREELRREAGVDFFHMYNSATFLTHAKENLKVEVQQQSIDDVVDVLRWNNANPIHNQPPLSDLERAGTYVKEWLHSRNIPMLQTGDGVERVSIDSTLVELNIQIFVGIEDFDGIIFELLDAYTKRSRPTPLLIIIVGFGPQCRTAAARWFERYERAVGLPQDISIGYGELILGPLKLGTEVQAQKRFYPLFAVGELGTLFLSDRRFRL</sequence>
<feature type="domain" description="PIN like" evidence="1">
    <location>
        <begin position="24"/>
        <end position="262"/>
    </location>
</feature>
<protein>
    <recommendedName>
        <fullName evidence="1">PIN like domain-containing protein</fullName>
    </recommendedName>
</protein>
<dbReference type="AlphaFoldDB" id="A0AAD0XIP8"/>
<evidence type="ECO:0000313" key="2">
    <source>
        <dbReference type="EMBL" id="AYR25748.1"/>
    </source>
</evidence>
<evidence type="ECO:0000259" key="1">
    <source>
        <dbReference type="Pfam" id="PF18476"/>
    </source>
</evidence>
<dbReference type="Pfam" id="PF18476">
    <property type="entry name" value="PIN_8"/>
    <property type="match status" value="1"/>
</dbReference>
<reference evidence="2 3" key="1">
    <citation type="submission" date="2017-11" db="EMBL/GenBank/DDBJ databases">
        <title>Complete genome sequence of Herbaspirillum rubrisubalbicans DSM 11543.</title>
        <authorList>
            <person name="Chen M."/>
            <person name="An Q."/>
        </authorList>
    </citation>
    <scope>NUCLEOTIDE SEQUENCE [LARGE SCALE GENOMIC DNA]</scope>
    <source>
        <strain evidence="2 3">DSM 11543</strain>
    </source>
</reference>